<accession>A0A6N3GCV4</accession>
<organism evidence="1">
    <name type="scientific">Clostridium paraputrificum</name>
    <dbReference type="NCBI Taxonomy" id="29363"/>
    <lineage>
        <taxon>Bacteria</taxon>
        <taxon>Bacillati</taxon>
        <taxon>Bacillota</taxon>
        <taxon>Clostridia</taxon>
        <taxon>Eubacteriales</taxon>
        <taxon>Clostridiaceae</taxon>
        <taxon>Clostridium</taxon>
    </lineage>
</organism>
<sequence>MSKKLNELLNKFTKEELISIIEDLSLEYKEIEDKLIMKYDVLDVNDEIKKNKKYLTKITRKYGMGRRFVNWRECGSYASEVIEVLDNAKEYYNDLHKPAVVVETSLEVISRMINALDYMDDSNGDIGDVIDYAFNLIDETCMDVEEFSQEDKKMLFKKLLNEGDKEVYDGWSDWRLESISNCIYFCKDAKNRKKFEEKIDELIEKNNSSDWNKKYFIEHALNLKLNLYKYVEDNEKAEKVIKENLKYPSFRENMIIKYRDLKDYKKVIELAEDGEISDKEYIGLVHRWKTYRYLAHKELNNLEEVEKLGRYLFFNGNMKIFEDLKEIHKSHWKEYYLGLKEELLKETRGISSLYIDMLIKENDLEALLEVCKKDIRYIEDFAEILMEDYKEDVEYIYRVYIERISDMASDRKKYRAVCKVIKGYKQLFGDIGTVKIVKELKAKFIKRPAFIDELSKI</sequence>
<dbReference type="EMBL" id="CACRTV010000079">
    <property type="protein sequence ID" value="VYU62175.1"/>
    <property type="molecule type" value="Genomic_DNA"/>
</dbReference>
<reference evidence="1" key="1">
    <citation type="submission" date="2019-11" db="EMBL/GenBank/DDBJ databases">
        <authorList>
            <person name="Feng L."/>
        </authorList>
    </citation>
    <scope>NUCLEOTIDE SEQUENCE</scope>
    <source>
        <strain evidence="1">CParaputrificumLFYP93</strain>
    </source>
</reference>
<gene>
    <name evidence="1" type="ORF">CPLFYP93_03014</name>
</gene>
<protein>
    <submittedName>
        <fullName evidence="1">Uncharacterized protein</fullName>
    </submittedName>
</protein>
<proteinExistence type="predicted"/>
<evidence type="ECO:0000313" key="1">
    <source>
        <dbReference type="EMBL" id="VYU62175.1"/>
    </source>
</evidence>
<dbReference type="AlphaFoldDB" id="A0A6N3GCV4"/>
<name>A0A6N3GCV4_9CLOT</name>
<dbReference type="RefSeq" id="WP_156562811.1">
    <property type="nucleotide sequence ID" value="NZ_CACRTV010000079.1"/>
</dbReference>